<dbReference type="Proteomes" id="UP000540989">
    <property type="component" value="Unassembled WGS sequence"/>
</dbReference>
<dbReference type="RefSeq" id="WP_184217825.1">
    <property type="nucleotide sequence ID" value="NZ_JACHIP010000004.1"/>
</dbReference>
<evidence type="ECO:0000256" key="1">
    <source>
        <dbReference type="SAM" id="SignalP"/>
    </source>
</evidence>
<name>A0A7W8E3S0_9BACT</name>
<dbReference type="EMBL" id="JACHIP010000004">
    <property type="protein sequence ID" value="MBB5058278.1"/>
    <property type="molecule type" value="Genomic_DNA"/>
</dbReference>
<keyword evidence="3" id="KW-1185">Reference proteome</keyword>
<proteinExistence type="predicted"/>
<evidence type="ECO:0000313" key="3">
    <source>
        <dbReference type="Proteomes" id="UP000540989"/>
    </source>
</evidence>
<reference evidence="2 3" key="1">
    <citation type="submission" date="2020-08" db="EMBL/GenBank/DDBJ databases">
        <title>Genomic Encyclopedia of Type Strains, Phase IV (KMG-V): Genome sequencing to study the core and pangenomes of soil and plant-associated prokaryotes.</title>
        <authorList>
            <person name="Whitman W."/>
        </authorList>
    </citation>
    <scope>NUCLEOTIDE SEQUENCE [LARGE SCALE GENOMIC DNA]</scope>
    <source>
        <strain evidence="2 3">M8UP14</strain>
    </source>
</reference>
<feature type="chain" id="PRO_5030663883" description="Outer membrane protein beta-barrel domain-containing protein" evidence="1">
    <location>
        <begin position="30"/>
        <end position="214"/>
    </location>
</feature>
<accession>A0A7W8E3S0</accession>
<feature type="signal peptide" evidence="1">
    <location>
        <begin position="1"/>
        <end position="29"/>
    </location>
</feature>
<gene>
    <name evidence="2" type="ORF">HDF16_002992</name>
</gene>
<organism evidence="2 3">
    <name type="scientific">Granulicella aggregans</name>
    <dbReference type="NCBI Taxonomy" id="474949"/>
    <lineage>
        <taxon>Bacteria</taxon>
        <taxon>Pseudomonadati</taxon>
        <taxon>Acidobacteriota</taxon>
        <taxon>Terriglobia</taxon>
        <taxon>Terriglobales</taxon>
        <taxon>Acidobacteriaceae</taxon>
        <taxon>Granulicella</taxon>
    </lineage>
</organism>
<protein>
    <recommendedName>
        <fullName evidence="4">Outer membrane protein beta-barrel domain-containing protein</fullName>
    </recommendedName>
</protein>
<dbReference type="AlphaFoldDB" id="A0A7W8E3S0"/>
<keyword evidence="1" id="KW-0732">Signal</keyword>
<evidence type="ECO:0008006" key="4">
    <source>
        <dbReference type="Google" id="ProtNLM"/>
    </source>
</evidence>
<comment type="caution">
    <text evidence="2">The sequence shown here is derived from an EMBL/GenBank/DDBJ whole genome shotgun (WGS) entry which is preliminary data.</text>
</comment>
<evidence type="ECO:0000313" key="2">
    <source>
        <dbReference type="EMBL" id="MBB5058278.1"/>
    </source>
</evidence>
<dbReference type="PROSITE" id="PS51257">
    <property type="entry name" value="PROKAR_LIPOPROTEIN"/>
    <property type="match status" value="1"/>
</dbReference>
<sequence>MRRTPVIKTPGCALLLLTLAWLTATSCRAQFYPPIFYPPFGYPRPHQPPPDPRDAPVEIGTYGMLGGAIEDTPPPHSGYTVGAIGLYAQWNRYGLCPRVDLRIQGNGNQLHGYLVGPRVAYQPRRESMRPLRLYVEALFGKNEVSYSPDTSGIYTPSAVPKEYVGVTRSIVIGLDLHLAAPIDWRVVEFSKGDFTGLHGSYPQTLQTGILFHFP</sequence>